<sequence length="600" mass="68666">MKPLFHQRIAPLVAAILLAFSGSVYAANDSGPVDSKQKIEQEERTRKEEAAKRTDHIFTLLFGEIALTENRLSESLGSYVNVYNRSQSPEVAERIMEISTQVRAYNVAETIYQKWRASEPNPSPALRRWGWVRAISNNQLDVAMADMKQVFAEANSDEQRSKLLAILAEYALQSPDKAEGISSQVIQLAREYSDLPESALVEVIYNGNKGAQVMSALKRLATLDKDISPTTMRILFHELNKNPDLLTTFFKKTDSSKLAPIWRELEVENLIASGQYDAAEQKIQKLLNEETKSANVYFQAARLHMYQGADIDIVAKYYQQAYEHGNDDDKARAAINMSVQYASMSDWRNAEDWAQRITHSHYLFDKWSLLTMIADKQQNWQKTYEYSKEAFKHPTYSDSIFSILDLQGAYLRSMSQVLPQKKLLAELNAHMANLEKSQQSVLKTELLMIALEFRANLYSLMSQPEKGIADLRKLLALDPDNAMFKNNLGYVLLESKPSKYMNEALPLIQAAYDAEPNNVMYNDSLGWAYYKKGQAQMALPYLEFAYDNLENAEVASHLGEVYWALKQPEKAKEIWQKAWIQSPKDKYLLNTLKRFKVQFK</sequence>
<reference evidence="4" key="1">
    <citation type="submission" date="2017-05" db="EMBL/GenBank/DDBJ databases">
        <authorList>
            <person name="Song R."/>
            <person name="Chenine A.L."/>
            <person name="Ruprecht R.M."/>
        </authorList>
    </citation>
    <scope>NUCLEOTIDE SEQUENCE</scope>
    <source>
        <strain evidence="4">Kingella_eburonensis</strain>
    </source>
</reference>
<proteinExistence type="predicted"/>
<dbReference type="Proteomes" id="UP000215450">
    <property type="component" value="Unassembled WGS sequence"/>
</dbReference>
<evidence type="ECO:0000313" key="6">
    <source>
        <dbReference type="Proteomes" id="UP000215450"/>
    </source>
</evidence>
<feature type="region of interest" description="Disordered" evidence="2">
    <location>
        <begin position="30"/>
        <end position="50"/>
    </location>
</feature>
<feature type="repeat" description="TPR" evidence="1">
    <location>
        <begin position="552"/>
        <end position="585"/>
    </location>
</feature>
<dbReference type="Gene3D" id="1.25.40.10">
    <property type="entry name" value="Tetratricopeptide repeat domain"/>
    <property type="match status" value="2"/>
</dbReference>
<dbReference type="RefSeq" id="WP_095063219.1">
    <property type="nucleotide sequence ID" value="NZ_FXUV02000032.1"/>
</dbReference>
<evidence type="ECO:0000256" key="3">
    <source>
        <dbReference type="SAM" id="SignalP"/>
    </source>
</evidence>
<dbReference type="EMBL" id="FXUV01000052">
    <property type="protein sequence ID" value="SMQ13229.1"/>
    <property type="molecule type" value="Genomic_DNA"/>
</dbReference>
<keyword evidence="6" id="KW-1185">Reference proteome</keyword>
<dbReference type="SUPFAM" id="SSF48452">
    <property type="entry name" value="TPR-like"/>
    <property type="match status" value="1"/>
</dbReference>
<feature type="compositionally biased region" description="Basic and acidic residues" evidence="2">
    <location>
        <begin position="35"/>
        <end position="50"/>
    </location>
</feature>
<keyword evidence="3" id="KW-0732">Signal</keyword>
<evidence type="ECO:0000313" key="5">
    <source>
        <dbReference type="EMBL" id="SNB73485.1"/>
    </source>
</evidence>
<evidence type="ECO:0000313" key="4">
    <source>
        <dbReference type="EMBL" id="SMQ13229.1"/>
    </source>
</evidence>
<evidence type="ECO:0000256" key="2">
    <source>
        <dbReference type="SAM" id="MobiDB-lite"/>
    </source>
</evidence>
<keyword evidence="1" id="KW-0802">TPR repeat</keyword>
<dbReference type="OrthoDB" id="9766710at2"/>
<protein>
    <submittedName>
        <fullName evidence="5">Tetratricopeptide repeat protein</fullName>
    </submittedName>
</protein>
<dbReference type="EMBL" id="FXUV02000032">
    <property type="protein sequence ID" value="SNB73485.1"/>
    <property type="molecule type" value="Genomic_DNA"/>
</dbReference>
<dbReference type="AlphaFoldDB" id="A0A238TEH5"/>
<gene>
    <name evidence="5" type="ORF">KEBURONENSIS_00288</name>
    <name evidence="4" type="ORF">KEBURONENSIS_00457</name>
</gene>
<dbReference type="PROSITE" id="PS50005">
    <property type="entry name" value="TPR"/>
    <property type="match status" value="1"/>
</dbReference>
<dbReference type="SUPFAM" id="SSF81901">
    <property type="entry name" value="HCP-like"/>
    <property type="match status" value="1"/>
</dbReference>
<dbReference type="InterPro" id="IPR011990">
    <property type="entry name" value="TPR-like_helical_dom_sf"/>
</dbReference>
<name>A0A238TEH5_9NEIS</name>
<dbReference type="SMART" id="SM00028">
    <property type="entry name" value="TPR"/>
    <property type="match status" value="2"/>
</dbReference>
<organism evidence="5 6">
    <name type="scientific">Kingella negevensis</name>
    <dbReference type="NCBI Taxonomy" id="1522312"/>
    <lineage>
        <taxon>Bacteria</taxon>
        <taxon>Pseudomonadati</taxon>
        <taxon>Pseudomonadota</taxon>
        <taxon>Betaproteobacteria</taxon>
        <taxon>Neisseriales</taxon>
        <taxon>Neisseriaceae</taxon>
        <taxon>Kingella</taxon>
    </lineage>
</organism>
<evidence type="ECO:0000256" key="1">
    <source>
        <dbReference type="PROSITE-ProRule" id="PRU00339"/>
    </source>
</evidence>
<dbReference type="STRING" id="1522312.GCA_900177895_01986"/>
<feature type="signal peptide" evidence="3">
    <location>
        <begin position="1"/>
        <end position="26"/>
    </location>
</feature>
<dbReference type="InterPro" id="IPR019734">
    <property type="entry name" value="TPR_rpt"/>
</dbReference>
<accession>A0A238TEH5</accession>
<feature type="chain" id="PRO_5015075289" evidence="3">
    <location>
        <begin position="27"/>
        <end position="600"/>
    </location>
</feature>
<reference evidence="5 6" key="2">
    <citation type="submission" date="2017-06" db="EMBL/GenBank/DDBJ databases">
        <authorList>
            <person name="Kim H.J."/>
            <person name="Triplett B.A."/>
        </authorList>
    </citation>
    <scope>NUCLEOTIDE SEQUENCE [LARGE SCALE GENOMIC DNA]</scope>
    <source>
        <strain evidence="5">Kingella_eburonensis</strain>
    </source>
</reference>